<evidence type="ECO:0000313" key="2">
    <source>
        <dbReference type="Proteomes" id="UP000824107"/>
    </source>
</evidence>
<dbReference type="Proteomes" id="UP000824107">
    <property type="component" value="Unassembled WGS sequence"/>
</dbReference>
<proteinExistence type="predicted"/>
<organism evidence="1 2">
    <name type="scientific">Candidatus Scatocola faecipullorum</name>
    <dbReference type="NCBI Taxonomy" id="2840917"/>
    <lineage>
        <taxon>Bacteria</taxon>
        <taxon>Pseudomonadati</taxon>
        <taxon>Pseudomonadota</taxon>
        <taxon>Alphaproteobacteria</taxon>
        <taxon>Rhodospirillales</taxon>
        <taxon>Rhodospirillaceae</taxon>
        <taxon>Rhodospirillaceae incertae sedis</taxon>
        <taxon>Candidatus Scatocola</taxon>
    </lineage>
</organism>
<protein>
    <submittedName>
        <fullName evidence="1">DUF1847 domain-containing protein</fullName>
    </submittedName>
</protein>
<evidence type="ECO:0000313" key="1">
    <source>
        <dbReference type="EMBL" id="HIU53917.1"/>
    </source>
</evidence>
<accession>A0A9D1SBW3</accession>
<dbReference type="EMBL" id="DVNC01000051">
    <property type="protein sequence ID" value="HIU53917.1"/>
    <property type="molecule type" value="Genomic_DNA"/>
</dbReference>
<reference evidence="1" key="2">
    <citation type="journal article" date="2021" name="PeerJ">
        <title>Extensive microbial diversity within the chicken gut microbiome revealed by metagenomics and culture.</title>
        <authorList>
            <person name="Gilroy R."/>
            <person name="Ravi A."/>
            <person name="Getino M."/>
            <person name="Pursley I."/>
            <person name="Horton D.L."/>
            <person name="Alikhan N.F."/>
            <person name="Baker D."/>
            <person name="Gharbi K."/>
            <person name="Hall N."/>
            <person name="Watson M."/>
            <person name="Adriaenssens E.M."/>
            <person name="Foster-Nyarko E."/>
            <person name="Jarju S."/>
            <person name="Secka A."/>
            <person name="Antonio M."/>
            <person name="Oren A."/>
            <person name="Chaudhuri R.R."/>
            <person name="La Ragione R."/>
            <person name="Hildebrand F."/>
            <person name="Pallen M.J."/>
        </authorList>
    </citation>
    <scope>NUCLEOTIDE SEQUENCE</scope>
    <source>
        <strain evidence="1">ChiW3-316</strain>
    </source>
</reference>
<comment type="caution">
    <text evidence="1">The sequence shown here is derived from an EMBL/GenBank/DDBJ whole genome shotgun (WGS) entry which is preliminary data.</text>
</comment>
<dbReference type="InterPro" id="IPR014997">
    <property type="entry name" value="DUF1847"/>
</dbReference>
<dbReference type="Pfam" id="PF08901">
    <property type="entry name" value="DUF1847"/>
    <property type="match status" value="1"/>
</dbReference>
<sequence>MADYSIEDKEEMIKANVARLNAHKSRLQELIEFIKVSGFHKIGIANCLSMQKYADKLAEILRENGFTVFSVNCKESGLDGCVICEEMKGPCCDPISQAEFLNDQKTEFNINVGLCLGHGLLFQKYSRAPVTTFIVKDFAHEHNVAASLF</sequence>
<gene>
    <name evidence="1" type="ORF">IAD20_07550</name>
</gene>
<reference evidence="1" key="1">
    <citation type="submission" date="2020-10" db="EMBL/GenBank/DDBJ databases">
        <authorList>
            <person name="Gilroy R."/>
        </authorList>
    </citation>
    <scope>NUCLEOTIDE SEQUENCE</scope>
    <source>
        <strain evidence="1">ChiW3-316</strain>
    </source>
</reference>
<name>A0A9D1SBW3_9PROT</name>
<dbReference type="AlphaFoldDB" id="A0A9D1SBW3"/>